<dbReference type="RefSeq" id="WP_129926943.1">
    <property type="nucleotide sequence ID" value="NZ_SEOO01000022.1"/>
</dbReference>
<dbReference type="OrthoDB" id="7199783at2"/>
<evidence type="ECO:0000313" key="3">
    <source>
        <dbReference type="EMBL" id="RYM09635.1"/>
    </source>
</evidence>
<feature type="region of interest" description="Disordered" evidence="1">
    <location>
        <begin position="354"/>
        <end position="406"/>
    </location>
</feature>
<sequence>MRGFQFSDETLDGLERIQGAPAARRGKVDRKGNGQLTRAMLSGRGENFRPPANRSQRAMEALERTTRRVPQTVVKITGRIHGAGSVLGAFTYVARLGVTDQEPLPLETSEGQLLARADEMQQLAREWQLHEMSDETRRKGATALAMVFSMPPGTDPAIVREAVKEFAEQDMVNRRWVMVLHTDEAHPHVHLIVANRDQDGRRFNPDREFLAHCRERFAENLRSRGVEADATRRAARGFPPRREDIAAQKARERQQRPSAGSRTAFDQYRAENTERVTSIYMRAVEELERHGGNSELSCAKALRGLIAAMAITSPDREVASPLMPENSAVRLAQLAEAADKLRASTAKLNELTKDSAEKIGSTKPQGAAGRLSRQAQRLEEMILDRHPAVRQVRARDRARDIEGPSR</sequence>
<feature type="compositionally biased region" description="Basic and acidic residues" evidence="1">
    <location>
        <begin position="376"/>
        <end position="406"/>
    </location>
</feature>
<evidence type="ECO:0000259" key="2">
    <source>
        <dbReference type="Pfam" id="PF03432"/>
    </source>
</evidence>
<comment type="caution">
    <text evidence="3">The sequence shown here is derived from an EMBL/GenBank/DDBJ whole genome shotgun (WGS) entry which is preliminary data.</text>
</comment>
<evidence type="ECO:0000313" key="4">
    <source>
        <dbReference type="Proteomes" id="UP000291572"/>
    </source>
</evidence>
<dbReference type="Pfam" id="PF03432">
    <property type="entry name" value="Relaxase"/>
    <property type="match status" value="1"/>
</dbReference>
<reference evidence="3 4" key="1">
    <citation type="submission" date="2019-02" db="EMBL/GenBank/DDBJ databases">
        <authorList>
            <person name="Feng G."/>
        </authorList>
    </citation>
    <scope>NUCLEOTIDE SEQUENCE [LARGE SCALE GENOMIC DNA]</scope>
    <source>
        <strain evidence="3 4">CCTCC AB 2011146</strain>
    </source>
</reference>
<dbReference type="Gene3D" id="3.30.930.30">
    <property type="match status" value="1"/>
</dbReference>
<protein>
    <recommendedName>
        <fullName evidence="2">MobA/VirD2-like nuclease domain-containing protein</fullName>
    </recommendedName>
</protein>
<dbReference type="EMBL" id="SEOO01000022">
    <property type="protein sequence ID" value="RYM09635.1"/>
    <property type="molecule type" value="Genomic_DNA"/>
</dbReference>
<feature type="domain" description="MobA/VirD2-like nuclease" evidence="2">
    <location>
        <begin position="118"/>
        <end position="212"/>
    </location>
</feature>
<dbReference type="AlphaFoldDB" id="A0A8G1ZGP5"/>
<dbReference type="Proteomes" id="UP000291572">
    <property type="component" value="Unassembled WGS sequence"/>
</dbReference>
<organism evidence="3 4">
    <name type="scientific">Sphingobium cupriresistens</name>
    <dbReference type="NCBI Taxonomy" id="1132417"/>
    <lineage>
        <taxon>Bacteria</taxon>
        <taxon>Pseudomonadati</taxon>
        <taxon>Pseudomonadota</taxon>
        <taxon>Alphaproteobacteria</taxon>
        <taxon>Sphingomonadales</taxon>
        <taxon>Sphingomonadaceae</taxon>
        <taxon>Sphingobium</taxon>
    </lineage>
</organism>
<proteinExistence type="predicted"/>
<feature type="compositionally biased region" description="Basic and acidic residues" evidence="1">
    <location>
        <begin position="240"/>
        <end position="255"/>
    </location>
</feature>
<accession>A0A8G1ZGP5</accession>
<feature type="region of interest" description="Disordered" evidence="1">
    <location>
        <begin position="228"/>
        <end position="264"/>
    </location>
</feature>
<name>A0A8G1ZGP5_9SPHN</name>
<gene>
    <name evidence="3" type="ORF">EWH12_13675</name>
</gene>
<dbReference type="InterPro" id="IPR005094">
    <property type="entry name" value="Endonuclease_MobA/VirD2"/>
</dbReference>
<evidence type="ECO:0000256" key="1">
    <source>
        <dbReference type="SAM" id="MobiDB-lite"/>
    </source>
</evidence>
<feature type="region of interest" description="Disordered" evidence="1">
    <location>
        <begin position="15"/>
        <end position="66"/>
    </location>
</feature>